<reference evidence="2" key="1">
    <citation type="submission" date="2023-04" db="EMBL/GenBank/DDBJ databases">
        <title>Phytophthora fragariaefolia NBRC 109709.</title>
        <authorList>
            <person name="Ichikawa N."/>
            <person name="Sato H."/>
            <person name="Tonouchi N."/>
        </authorList>
    </citation>
    <scope>NUCLEOTIDE SEQUENCE</scope>
    <source>
        <strain evidence="2">NBRC 109709</strain>
    </source>
</reference>
<keyword evidence="3" id="KW-1185">Reference proteome</keyword>
<evidence type="ECO:0000313" key="2">
    <source>
        <dbReference type="EMBL" id="GMF59238.1"/>
    </source>
</evidence>
<gene>
    <name evidence="2" type="ORF">Pfra01_002557900</name>
</gene>
<dbReference type="EMBL" id="BSXT01004912">
    <property type="protein sequence ID" value="GMF59238.1"/>
    <property type="molecule type" value="Genomic_DNA"/>
</dbReference>
<comment type="caution">
    <text evidence="2">The sequence shown here is derived from an EMBL/GenBank/DDBJ whole genome shotgun (WGS) entry which is preliminary data.</text>
</comment>
<feature type="compositionally biased region" description="Polar residues" evidence="1">
    <location>
        <begin position="17"/>
        <end position="26"/>
    </location>
</feature>
<feature type="region of interest" description="Disordered" evidence="1">
    <location>
        <begin position="1"/>
        <end position="26"/>
    </location>
</feature>
<sequence length="118" mass="12821">MLTNEYENDPDPRSGSDDQQFAGRSSEWTPVRLSVVMDAAGRRRGYGLPDAVDRLEVVGRLQTAEFAALRQELALLKAQLAQVSQTASNVQVDLGSKLAVLRTRVGALEQASAPSHQD</sequence>
<accession>A0A9W6YC93</accession>
<organism evidence="2 3">
    <name type="scientific">Phytophthora fragariaefolia</name>
    <dbReference type="NCBI Taxonomy" id="1490495"/>
    <lineage>
        <taxon>Eukaryota</taxon>
        <taxon>Sar</taxon>
        <taxon>Stramenopiles</taxon>
        <taxon>Oomycota</taxon>
        <taxon>Peronosporomycetes</taxon>
        <taxon>Peronosporales</taxon>
        <taxon>Peronosporaceae</taxon>
        <taxon>Phytophthora</taxon>
    </lineage>
</organism>
<evidence type="ECO:0000256" key="1">
    <source>
        <dbReference type="SAM" id="MobiDB-lite"/>
    </source>
</evidence>
<dbReference type="AlphaFoldDB" id="A0A9W6YC93"/>
<proteinExistence type="predicted"/>
<evidence type="ECO:0000313" key="3">
    <source>
        <dbReference type="Proteomes" id="UP001165121"/>
    </source>
</evidence>
<dbReference type="Proteomes" id="UP001165121">
    <property type="component" value="Unassembled WGS sequence"/>
</dbReference>
<name>A0A9W6YC93_9STRA</name>
<protein>
    <submittedName>
        <fullName evidence="2">Unnamed protein product</fullName>
    </submittedName>
</protein>